<dbReference type="PANTHER" id="PTHR11537">
    <property type="entry name" value="VOLTAGE-GATED POTASSIUM CHANNEL"/>
    <property type="match status" value="1"/>
</dbReference>
<dbReference type="GO" id="GO:0001508">
    <property type="term" value="P:action potential"/>
    <property type="evidence" value="ECO:0007669"/>
    <property type="project" value="TreeGrafter"/>
</dbReference>
<dbReference type="InterPro" id="IPR028325">
    <property type="entry name" value="VG_K_chnl"/>
</dbReference>
<dbReference type="InterPro" id="IPR027359">
    <property type="entry name" value="Volt_channel_dom_sf"/>
</dbReference>
<keyword evidence="4" id="KW-1133">Transmembrane helix</keyword>
<accession>A0A1S8LFZ3</accession>
<dbReference type="STRING" id="84029.CROST_09150"/>
<dbReference type="Pfam" id="PF07885">
    <property type="entry name" value="Ion_trans_2"/>
    <property type="match status" value="1"/>
</dbReference>
<dbReference type="Proteomes" id="UP000190951">
    <property type="component" value="Chromosome"/>
</dbReference>
<organism evidence="8 9">
    <name type="scientific">Clostridium felsineum</name>
    <dbReference type="NCBI Taxonomy" id="36839"/>
    <lineage>
        <taxon>Bacteria</taxon>
        <taxon>Bacillati</taxon>
        <taxon>Bacillota</taxon>
        <taxon>Clostridia</taxon>
        <taxon>Eubacteriales</taxon>
        <taxon>Clostridiaceae</taxon>
        <taxon>Clostridium</taxon>
    </lineage>
</organism>
<evidence type="ECO:0000313" key="9">
    <source>
        <dbReference type="Proteomes" id="UP000190951"/>
    </source>
</evidence>
<dbReference type="KEGG" id="crw:CROST_026360"/>
<name>A0A1S8LFZ3_9CLOT</name>
<keyword evidence="6" id="KW-0472">Membrane</keyword>
<keyword evidence="5" id="KW-0406">Ion transport</keyword>
<keyword evidence="2" id="KW-0813">Transport</keyword>
<dbReference type="SUPFAM" id="SSF81324">
    <property type="entry name" value="Voltage-gated potassium channels"/>
    <property type="match status" value="1"/>
</dbReference>
<proteinExistence type="predicted"/>
<comment type="subcellular location">
    <subcellularLocation>
        <location evidence="1">Membrane</location>
        <topology evidence="1">Multi-pass membrane protein</topology>
    </subcellularLocation>
</comment>
<evidence type="ECO:0000256" key="7">
    <source>
        <dbReference type="ARBA" id="ARBA00023303"/>
    </source>
</evidence>
<dbReference type="AlphaFoldDB" id="A0A1S8LFZ3"/>
<dbReference type="PANTHER" id="PTHR11537:SF254">
    <property type="entry name" value="POTASSIUM VOLTAGE-GATED CHANNEL PROTEIN SHAB"/>
    <property type="match status" value="1"/>
</dbReference>
<evidence type="ECO:0000256" key="1">
    <source>
        <dbReference type="ARBA" id="ARBA00004141"/>
    </source>
</evidence>
<evidence type="ECO:0000256" key="4">
    <source>
        <dbReference type="ARBA" id="ARBA00022989"/>
    </source>
</evidence>
<dbReference type="EMBL" id="CP096983">
    <property type="protein sequence ID" value="URZ11919.1"/>
    <property type="molecule type" value="Genomic_DNA"/>
</dbReference>
<evidence type="ECO:0000256" key="5">
    <source>
        <dbReference type="ARBA" id="ARBA00023065"/>
    </source>
</evidence>
<evidence type="ECO:0000256" key="2">
    <source>
        <dbReference type="ARBA" id="ARBA00022448"/>
    </source>
</evidence>
<evidence type="ECO:0000256" key="6">
    <source>
        <dbReference type="ARBA" id="ARBA00023136"/>
    </source>
</evidence>
<evidence type="ECO:0000256" key="3">
    <source>
        <dbReference type="ARBA" id="ARBA00022692"/>
    </source>
</evidence>
<keyword evidence="3" id="KW-0812">Transmembrane</keyword>
<dbReference type="GO" id="GO:0008076">
    <property type="term" value="C:voltage-gated potassium channel complex"/>
    <property type="evidence" value="ECO:0007669"/>
    <property type="project" value="InterPro"/>
</dbReference>
<gene>
    <name evidence="8" type="ORF">CROST_026360</name>
</gene>
<reference evidence="8 9" key="1">
    <citation type="submission" date="2022-04" db="EMBL/GenBank/DDBJ databases">
        <title>Genome sequence of C. roseum typestrain.</title>
        <authorList>
            <person name="Poehlein A."/>
            <person name="Schoch T."/>
            <person name="Duerre P."/>
            <person name="Daniel R."/>
        </authorList>
    </citation>
    <scope>NUCLEOTIDE SEQUENCE [LARGE SCALE GENOMIC DNA]</scope>
    <source>
        <strain evidence="8 9">DSM 7320</strain>
    </source>
</reference>
<dbReference type="RefSeq" id="WP_077835179.1">
    <property type="nucleotide sequence ID" value="NZ_CP096983.1"/>
</dbReference>
<sequence>MHARNYKEIIYNVNSFILSLTISVILIIELSFKLSTEVERIFNIIDNIVLIIFTIDYFTRLFLSRNKKKFFKENILDLISIIPFNSIFQGFRILRISRFLKLTQLFKFLKLFRLFSFLLKSKKHFTKFVKTNNFQYALYTTVFVLILGTIGIHFIEGLSYNNALWWSFVTITTVGYGDISPSTTLGRILASILMLVGIGFLSMLTGTISTFFLRKKTNTSYENSVLNDIKYKLDNFDELTSEDIDNIYKILKALKMPTL</sequence>
<dbReference type="GO" id="GO:0005249">
    <property type="term" value="F:voltage-gated potassium channel activity"/>
    <property type="evidence" value="ECO:0007669"/>
    <property type="project" value="InterPro"/>
</dbReference>
<dbReference type="InterPro" id="IPR013099">
    <property type="entry name" value="K_chnl_dom"/>
</dbReference>
<protein>
    <submittedName>
        <fullName evidence="8">Uncharacterized protein</fullName>
    </submittedName>
</protein>
<dbReference type="Gene3D" id="1.10.287.70">
    <property type="match status" value="1"/>
</dbReference>
<keyword evidence="7" id="KW-0407">Ion channel</keyword>
<dbReference type="PRINTS" id="PR00169">
    <property type="entry name" value="KCHANNEL"/>
</dbReference>
<keyword evidence="9" id="KW-1185">Reference proteome</keyword>
<dbReference type="Gene3D" id="1.20.120.350">
    <property type="entry name" value="Voltage-gated potassium channels. Chain C"/>
    <property type="match status" value="1"/>
</dbReference>
<evidence type="ECO:0000313" key="8">
    <source>
        <dbReference type="EMBL" id="URZ11919.1"/>
    </source>
</evidence>